<gene>
    <name evidence="1" type="ORF">ACFOHJ_00555</name>
</gene>
<evidence type="ECO:0000313" key="1">
    <source>
        <dbReference type="EMBL" id="MFC3204703.1"/>
    </source>
</evidence>
<sequence length="62" mass="6975">MDIPEPTLPLGHPDRDDECAMHMGNAISGLWEFFEDAGWTEEEFDRALLAEAKLAIQNDDQA</sequence>
<dbReference type="Proteomes" id="UP001595583">
    <property type="component" value="Unassembled WGS sequence"/>
</dbReference>
<reference evidence="2" key="1">
    <citation type="journal article" date="2019" name="Int. J. Syst. Evol. Microbiol.">
        <title>The Global Catalogue of Microorganisms (GCM) 10K type strain sequencing project: providing services to taxonomists for standard genome sequencing and annotation.</title>
        <authorList>
            <consortium name="The Broad Institute Genomics Platform"/>
            <consortium name="The Broad Institute Genome Sequencing Center for Infectious Disease"/>
            <person name="Wu L."/>
            <person name="Ma J."/>
        </authorList>
    </citation>
    <scope>NUCLEOTIDE SEQUENCE [LARGE SCALE GENOMIC DNA]</scope>
    <source>
        <strain evidence="2">KCTC 52165</strain>
    </source>
</reference>
<evidence type="ECO:0000313" key="2">
    <source>
        <dbReference type="Proteomes" id="UP001595583"/>
    </source>
</evidence>
<keyword evidence="2" id="KW-1185">Reference proteome</keyword>
<dbReference type="EMBL" id="JBHRTK010000001">
    <property type="protein sequence ID" value="MFC3204703.1"/>
    <property type="molecule type" value="Genomic_DNA"/>
</dbReference>
<comment type="caution">
    <text evidence="1">The sequence shown here is derived from an EMBL/GenBank/DDBJ whole genome shotgun (WGS) entry which is preliminary data.</text>
</comment>
<organism evidence="1 2">
    <name type="scientific">Aquamicrobium soli</name>
    <dbReference type="NCBI Taxonomy" id="1811518"/>
    <lineage>
        <taxon>Bacteria</taxon>
        <taxon>Pseudomonadati</taxon>
        <taxon>Pseudomonadota</taxon>
        <taxon>Alphaproteobacteria</taxon>
        <taxon>Hyphomicrobiales</taxon>
        <taxon>Phyllobacteriaceae</taxon>
        <taxon>Aquamicrobium</taxon>
    </lineage>
</organism>
<proteinExistence type="predicted"/>
<dbReference type="RefSeq" id="WP_378217431.1">
    <property type="nucleotide sequence ID" value="NZ_JBHRTK010000001.1"/>
</dbReference>
<accession>A0ABV7K5Q7</accession>
<name>A0ABV7K5Q7_9HYPH</name>
<protein>
    <submittedName>
        <fullName evidence="1">Uncharacterized protein</fullName>
    </submittedName>
</protein>